<dbReference type="PANTHER" id="PTHR31987">
    <property type="entry name" value="GLUTAMINASE A-RELATED"/>
    <property type="match status" value="1"/>
</dbReference>
<dbReference type="InterPro" id="IPR033433">
    <property type="entry name" value="GtaA_N"/>
</dbReference>
<proteinExistence type="predicted"/>
<dbReference type="AlphaFoldDB" id="A0A8H6ZZW5"/>
<dbReference type="VEuPathDB" id="FungiDB:PC9H_004237"/>
<gene>
    <name evidence="5" type="ORF">PC9H_004237</name>
</gene>
<keyword evidence="2" id="KW-1133">Transmembrane helix</keyword>
<dbReference type="EMBL" id="JACETU010000002">
    <property type="protein sequence ID" value="KAF7437398.1"/>
    <property type="molecule type" value="Genomic_DNA"/>
</dbReference>
<keyword evidence="2" id="KW-0812">Transmembrane</keyword>
<keyword evidence="2" id="KW-0472">Membrane</keyword>
<evidence type="ECO:0000313" key="5">
    <source>
        <dbReference type="EMBL" id="KAF7437398.1"/>
    </source>
</evidence>
<organism evidence="5 6">
    <name type="scientific">Pleurotus ostreatus</name>
    <name type="common">Oyster mushroom</name>
    <name type="synonym">White-rot fungus</name>
    <dbReference type="NCBI Taxonomy" id="5322"/>
    <lineage>
        <taxon>Eukaryota</taxon>
        <taxon>Fungi</taxon>
        <taxon>Dikarya</taxon>
        <taxon>Basidiomycota</taxon>
        <taxon>Agaricomycotina</taxon>
        <taxon>Agaricomycetes</taxon>
        <taxon>Agaricomycetidae</taxon>
        <taxon>Agaricales</taxon>
        <taxon>Pleurotineae</taxon>
        <taxon>Pleurotaceae</taxon>
        <taxon>Pleurotus</taxon>
    </lineage>
</organism>
<dbReference type="RefSeq" id="XP_036635297.1">
    <property type="nucleotide sequence ID" value="XM_036773824.1"/>
</dbReference>
<evidence type="ECO:0000259" key="4">
    <source>
        <dbReference type="Pfam" id="PF17168"/>
    </source>
</evidence>
<feature type="compositionally biased region" description="Low complexity" evidence="1">
    <location>
        <begin position="840"/>
        <end position="864"/>
    </location>
</feature>
<dbReference type="Pfam" id="PF16335">
    <property type="entry name" value="GtaA_6_Hairpin"/>
    <property type="match status" value="1"/>
</dbReference>
<dbReference type="Proteomes" id="UP000623687">
    <property type="component" value="Unassembled WGS sequence"/>
</dbReference>
<protein>
    <recommendedName>
        <fullName evidence="7">DUF1793-domain-containing protein</fullName>
    </recommendedName>
</protein>
<evidence type="ECO:0000256" key="2">
    <source>
        <dbReference type="SAM" id="Phobius"/>
    </source>
</evidence>
<reference evidence="5" key="1">
    <citation type="submission" date="2019-07" db="EMBL/GenBank/DDBJ databases">
        <authorList>
            <person name="Palmer J.M."/>
        </authorList>
    </citation>
    <scope>NUCLEOTIDE SEQUENCE</scope>
    <source>
        <strain evidence="5">PC9</strain>
    </source>
</reference>
<dbReference type="OrthoDB" id="3918848at2759"/>
<dbReference type="GeneID" id="59374055"/>
<feature type="domain" description="Glutaminase A central" evidence="3">
    <location>
        <begin position="361"/>
        <end position="726"/>
    </location>
</feature>
<name>A0A8H6ZZW5_PLEOS</name>
<sequence length="897" mass="97054">MINLTGILLDEAALCCTCADGFGRITMGSFRQAATIHASSKEVAALEQDQRLWPAAIPLAVRSPYFSSWMNPTIGTRPPFMWPSFWDGRRILGWANYVRVDGSTWLWLGMHGNASTFEGVEITPTRSIFTFQAGPMEVKVTYLSPVEPTDPVLQSFPFSYMTFEASSTDGNTHAVEVYSDISGEWASGINANVIQWNLTTTTASTYHTVLRSTPQPMTETNNIAEDSQVYLGMASRSGLTWQTGTDNTLRDSFASTGKLADTQDPTFRAINGRDWPVFAISADLGTITSTSSPVVWCIGLVRDPSIMAWNGASNEDRHPYFKTRYQDMSSAIDALLLDFPNARDRAVALDEKLTGEARKVSDQYADLVSLATRQTLGGLEFTTSRMLDGSYDPSDLQIFMKDIGSNGQASRMNPVEGIYAAFPALLYLNSTWASSILLPHLKYHSGSQDGTSYVAPDLGVPYLLMLAHFPSANQCLVKISEESKSQRLRTYPDTSSMLIMVYAHGLYSGNGSLIAGYYPLLKSWGDYLVDHTMNSTNQLTADGGQAGTSVNLMLKGIIGIQAMSGISQAFGDSPASKTYNDRANDFIAQWKGRAMNNGHLLSDTGNAQSWSLIYNTFADKLTRSNLVGQDIYDSQAAFYQQLAGNSTNPFGLPLSSSSSDARSDWIILTASTIDDASIRDTLVSMVHARANYNGTLGAFPTTYNAPSGNVTRGVASPAQGAAYSLLSLQLQSQTIAMPATRPVAPANRSTGGLSGGAIAGVVVSAVAAAAVSLVLAFFLWRRIRNRSARSESEGGEGVPAITPFAQVGGYLTAPQLEIAATAPSNTSSKRQRHEQWGQRSPTPSSSAPPISTEPTSASAYSSSTNNQLRDVVEDLRREVELMRGHTNYAYAEPPPEY</sequence>
<dbReference type="Pfam" id="PF17168">
    <property type="entry name" value="DUF5127"/>
    <property type="match status" value="1"/>
</dbReference>
<feature type="transmembrane region" description="Helical" evidence="2">
    <location>
        <begin position="757"/>
        <end position="780"/>
    </location>
</feature>
<comment type="caution">
    <text evidence="5">The sequence shown here is derived from an EMBL/GenBank/DDBJ whole genome shotgun (WGS) entry which is preliminary data.</text>
</comment>
<feature type="region of interest" description="Disordered" evidence="1">
    <location>
        <begin position="821"/>
        <end position="869"/>
    </location>
</feature>
<evidence type="ECO:0000259" key="3">
    <source>
        <dbReference type="Pfam" id="PF16335"/>
    </source>
</evidence>
<keyword evidence="6" id="KW-1185">Reference proteome</keyword>
<dbReference type="InterPro" id="IPR032514">
    <property type="entry name" value="GtaA_central"/>
</dbReference>
<evidence type="ECO:0000313" key="6">
    <source>
        <dbReference type="Proteomes" id="UP000623687"/>
    </source>
</evidence>
<accession>A0A8H6ZZW5</accession>
<feature type="domain" description="Glutaminase A N-terminal" evidence="4">
    <location>
        <begin position="125"/>
        <end position="354"/>
    </location>
</feature>
<evidence type="ECO:0008006" key="7">
    <source>
        <dbReference type="Google" id="ProtNLM"/>
    </source>
</evidence>
<evidence type="ECO:0000256" key="1">
    <source>
        <dbReference type="SAM" id="MobiDB-lite"/>
    </source>
</evidence>
<dbReference type="InterPro" id="IPR052743">
    <property type="entry name" value="Glutaminase_GtaA"/>
</dbReference>
<dbReference type="PANTHER" id="PTHR31987:SF1">
    <property type="entry name" value="GLUTAMINASE A"/>
    <property type="match status" value="1"/>
</dbReference>